<dbReference type="SUPFAM" id="SSF57850">
    <property type="entry name" value="RING/U-box"/>
    <property type="match status" value="1"/>
</dbReference>
<proteinExistence type="predicted"/>
<evidence type="ECO:0000256" key="3">
    <source>
        <dbReference type="ARBA" id="ARBA00022771"/>
    </source>
</evidence>
<keyword evidence="5" id="KW-0391">Immunity</keyword>
<dbReference type="EMBL" id="SRMA01027286">
    <property type="protein sequence ID" value="TRY56360.1"/>
    <property type="molecule type" value="Genomic_DNA"/>
</dbReference>
<dbReference type="EMBL" id="SRMA01027286">
    <property type="protein sequence ID" value="TRY56356.1"/>
    <property type="molecule type" value="Genomic_DNA"/>
</dbReference>
<name>A0A553MT55_9TELE</name>
<reference evidence="9" key="2">
    <citation type="submission" date="2019-04" db="EMBL/GenBank/DDBJ databases">
        <authorList>
            <person name="Kadobianskyi M."/>
            <person name="Schulze L."/>
            <person name="Schuelke M."/>
            <person name="Judkewitz B."/>
        </authorList>
    </citation>
    <scope>NUCLEOTIDE SEQUENCE</scope>
    <source>
        <strain evidence="9">Bolton</strain>
        <tissue evidence="9">Whole-body</tissue>
    </source>
</reference>
<dbReference type="PROSITE" id="PS50188">
    <property type="entry name" value="B302_SPRY"/>
    <property type="match status" value="1"/>
</dbReference>
<dbReference type="InterPro" id="IPR043136">
    <property type="entry name" value="B30.2/SPRY_sf"/>
</dbReference>
<evidence type="ECO:0000259" key="7">
    <source>
        <dbReference type="PROSITE" id="PS50089"/>
    </source>
</evidence>
<dbReference type="EMBL" id="SRMA01027286">
    <property type="protein sequence ID" value="TRY56354.1"/>
    <property type="molecule type" value="Genomic_DNA"/>
</dbReference>
<evidence type="ECO:0000256" key="5">
    <source>
        <dbReference type="ARBA" id="ARBA00022859"/>
    </source>
</evidence>
<dbReference type="Gene3D" id="3.30.40.10">
    <property type="entry name" value="Zinc/RING finger domain, C3HC4 (zinc finger)"/>
    <property type="match status" value="1"/>
</dbReference>
<dbReference type="SMART" id="SM00184">
    <property type="entry name" value="RING"/>
    <property type="match status" value="1"/>
</dbReference>
<dbReference type="Gene3D" id="2.60.120.920">
    <property type="match status" value="1"/>
</dbReference>
<dbReference type="PROSITE" id="PS50089">
    <property type="entry name" value="ZF_RING_2"/>
    <property type="match status" value="1"/>
</dbReference>
<dbReference type="SMART" id="SM00449">
    <property type="entry name" value="SPRY"/>
    <property type="match status" value="1"/>
</dbReference>
<keyword evidence="1" id="KW-0399">Innate immunity</keyword>
<dbReference type="PROSITE" id="PS00518">
    <property type="entry name" value="ZF_RING_1"/>
    <property type="match status" value="1"/>
</dbReference>
<sequence length="357" mass="39965">MATSYEDIVKLVANNLKCSICLNIFTKPVTLECGHTFCQQCINEYWTPKVKTKCPNCRKDISSAALETNVNMCYIIDGVQWDMLAETVNEEKMGCSGKVDGLYDSLAGGSTVGSDSSGYSDERSCSQMSQDAQFSQTREMSSQEVLEGDPEGSVSMLAYALGTMGPTIVEQQGCSDADDSHRVVFVDLTFCPELGNKRLFFCSEERTVETHPERAARAKGQRRGRFDACQWMAMQELKEGLVYWDVITAHSSGWAAGVAYSSLTHRERLGRTSSSWCLEWSSGQLRAWHNNVNTDVKHSVPSGVRVILDMTKGYLWFQSLDQHQTELHRFHVNFSGPLKPMFWLHGLSENALKFPKP</sequence>
<dbReference type="Pfam" id="PF00622">
    <property type="entry name" value="SPRY"/>
    <property type="match status" value="1"/>
</dbReference>
<evidence type="ECO:0000256" key="2">
    <source>
        <dbReference type="ARBA" id="ARBA00022723"/>
    </source>
</evidence>
<dbReference type="EMBL" id="SRMA01027286">
    <property type="protein sequence ID" value="TRY56357.1"/>
    <property type="molecule type" value="Genomic_DNA"/>
</dbReference>
<dbReference type="InterPro" id="IPR017907">
    <property type="entry name" value="Znf_RING_CS"/>
</dbReference>
<dbReference type="GO" id="GO:0045087">
    <property type="term" value="P:innate immune response"/>
    <property type="evidence" value="ECO:0007669"/>
    <property type="project" value="UniProtKB-KW"/>
</dbReference>
<dbReference type="AlphaFoldDB" id="A0A553MT55"/>
<feature type="domain" description="RING-type" evidence="7">
    <location>
        <begin position="18"/>
        <end position="58"/>
    </location>
</feature>
<gene>
    <name evidence="9" type="ORF">DNTS_034964</name>
</gene>
<dbReference type="Proteomes" id="UP000316079">
    <property type="component" value="Unassembled WGS sequence"/>
</dbReference>
<evidence type="ECO:0000256" key="4">
    <source>
        <dbReference type="ARBA" id="ARBA00022833"/>
    </source>
</evidence>
<dbReference type="InterPro" id="IPR013083">
    <property type="entry name" value="Znf_RING/FYVE/PHD"/>
</dbReference>
<dbReference type="OrthoDB" id="9996895at2759"/>
<keyword evidence="3 6" id="KW-0863">Zinc-finger</keyword>
<keyword evidence="2" id="KW-0479">Metal-binding</keyword>
<evidence type="ECO:0000256" key="1">
    <source>
        <dbReference type="ARBA" id="ARBA00022588"/>
    </source>
</evidence>
<evidence type="ECO:0000313" key="9">
    <source>
        <dbReference type="EMBL" id="TRY56354.1"/>
    </source>
</evidence>
<evidence type="ECO:0000259" key="8">
    <source>
        <dbReference type="PROSITE" id="PS50188"/>
    </source>
</evidence>
<dbReference type="InterPro" id="IPR001841">
    <property type="entry name" value="Znf_RING"/>
</dbReference>
<dbReference type="InterPro" id="IPR003877">
    <property type="entry name" value="SPRY_dom"/>
</dbReference>
<dbReference type="GO" id="GO:0008270">
    <property type="term" value="F:zinc ion binding"/>
    <property type="evidence" value="ECO:0007669"/>
    <property type="project" value="UniProtKB-KW"/>
</dbReference>
<dbReference type="SUPFAM" id="SSF49899">
    <property type="entry name" value="Concanavalin A-like lectins/glucanases"/>
    <property type="match status" value="1"/>
</dbReference>
<evidence type="ECO:0008006" key="11">
    <source>
        <dbReference type="Google" id="ProtNLM"/>
    </source>
</evidence>
<evidence type="ECO:0000313" key="10">
    <source>
        <dbReference type="Proteomes" id="UP000316079"/>
    </source>
</evidence>
<organism evidence="9 10">
    <name type="scientific">Danionella cerebrum</name>
    <dbReference type="NCBI Taxonomy" id="2873325"/>
    <lineage>
        <taxon>Eukaryota</taxon>
        <taxon>Metazoa</taxon>
        <taxon>Chordata</taxon>
        <taxon>Craniata</taxon>
        <taxon>Vertebrata</taxon>
        <taxon>Euteleostomi</taxon>
        <taxon>Actinopterygii</taxon>
        <taxon>Neopterygii</taxon>
        <taxon>Teleostei</taxon>
        <taxon>Ostariophysi</taxon>
        <taxon>Cypriniformes</taxon>
        <taxon>Danionidae</taxon>
        <taxon>Danioninae</taxon>
        <taxon>Danionella</taxon>
    </lineage>
</organism>
<dbReference type="PANTHER" id="PTHR25465">
    <property type="entry name" value="B-BOX DOMAIN CONTAINING"/>
    <property type="match status" value="1"/>
</dbReference>
<keyword evidence="4" id="KW-0862">Zinc</keyword>
<dbReference type="PANTHER" id="PTHR25465:SF41">
    <property type="entry name" value="E3 UBIQUITIN-PROTEIN LIGASE RNF135"/>
    <property type="match status" value="1"/>
</dbReference>
<feature type="domain" description="B30.2/SPRY" evidence="8">
    <location>
        <begin position="168"/>
        <end position="357"/>
    </location>
</feature>
<dbReference type="InterPro" id="IPR001870">
    <property type="entry name" value="B30.2/SPRY"/>
</dbReference>
<comment type="caution">
    <text evidence="9">The sequence shown here is derived from an EMBL/GenBank/DDBJ whole genome shotgun (WGS) entry which is preliminary data.</text>
</comment>
<keyword evidence="10" id="KW-1185">Reference proteome</keyword>
<dbReference type="InterPro" id="IPR013320">
    <property type="entry name" value="ConA-like_dom_sf"/>
</dbReference>
<dbReference type="Pfam" id="PF15227">
    <property type="entry name" value="zf-C3HC4_4"/>
    <property type="match status" value="1"/>
</dbReference>
<dbReference type="EMBL" id="SRMA01027286">
    <property type="protein sequence ID" value="TRY56358.1"/>
    <property type="molecule type" value="Genomic_DNA"/>
</dbReference>
<protein>
    <recommendedName>
        <fullName evidence="11">RING-type domain-containing protein</fullName>
    </recommendedName>
</protein>
<dbReference type="InterPro" id="IPR051051">
    <property type="entry name" value="E3_ubiq-ligase_TRIM/RNF"/>
</dbReference>
<reference evidence="9 10" key="1">
    <citation type="journal article" date="2019" name="Sci. Data">
        <title>Hybrid genome assembly and annotation of Danionella translucida.</title>
        <authorList>
            <person name="Kadobianskyi M."/>
            <person name="Schulze L."/>
            <person name="Schuelke M."/>
            <person name="Judkewitz B."/>
        </authorList>
    </citation>
    <scope>NUCLEOTIDE SEQUENCE [LARGE SCALE GENOMIC DNA]</scope>
    <source>
        <strain evidence="9 10">Bolton</strain>
    </source>
</reference>
<accession>A0A553MT55</accession>
<evidence type="ECO:0000256" key="6">
    <source>
        <dbReference type="PROSITE-ProRule" id="PRU00175"/>
    </source>
</evidence>